<proteinExistence type="predicted"/>
<sequence length="525" mass="61339">MKKIILLYAFIAFTSVSSFSQIQFVHRVEQPVKQNEENYIVMPYKTGLIAFRTQADRGSFSNKKFQYFITDQQLLSEEPAAFELPEHYEMAGYDIEGDMLYLLLKKNNYNKDQMIFEIALEGEAVNDYKINSVLAAELQEFFIINQKAVLMGTMENRPVIQIYDFSLDNVITLQGIYANDAKIIQMRKDHELDVFDVVMSKRDFYKNKIISILTFDIDGNKLREVKIDQLDDPKMEIVEGVLTAPSQYRQAMVGPYGLRRKESFQGFYMSTINEFGEYNNVYFSLEDLPNFYNYLPDRARKRKVRSLEKSIQKDKKLTIPNVLATREAIALGDYLLVYNDYLSPSSSRYSNRDGMYNSGYYHNSPLQRRMPPMYYGMWPGVGPMPANTNYRQFRYLAAQFLLLDNKGNIIWDNSLSLQNSVLPHESKFGEVSFDGSDLYYMYLDKTELQLSHIKDGEVIFENESFPIELIDANERIKDTDESSLSLMWWYDNYFLLSGKQRVRYQTGSGKEENKEVFFITKIKVD</sequence>
<keyword evidence="1" id="KW-0732">Signal</keyword>
<evidence type="ECO:0000313" key="3">
    <source>
        <dbReference type="Proteomes" id="UP000027821"/>
    </source>
</evidence>
<gene>
    <name evidence="2" type="ORF">EL17_06920</name>
</gene>
<dbReference type="STRING" id="1048983.EL17_06920"/>
<evidence type="ECO:0008006" key="4">
    <source>
        <dbReference type="Google" id="ProtNLM"/>
    </source>
</evidence>
<dbReference type="AlphaFoldDB" id="A0A074L3N3"/>
<dbReference type="Proteomes" id="UP000027821">
    <property type="component" value="Unassembled WGS sequence"/>
</dbReference>
<name>A0A074L3N3_9BACT</name>
<keyword evidence="3" id="KW-1185">Reference proteome</keyword>
<comment type="caution">
    <text evidence="2">The sequence shown here is derived from an EMBL/GenBank/DDBJ whole genome shotgun (WGS) entry which is preliminary data.</text>
</comment>
<evidence type="ECO:0000313" key="2">
    <source>
        <dbReference type="EMBL" id="KEO74463.1"/>
    </source>
</evidence>
<dbReference type="EMBL" id="JMIH01000015">
    <property type="protein sequence ID" value="KEO74463.1"/>
    <property type="molecule type" value="Genomic_DNA"/>
</dbReference>
<accession>A0A074L3N3</accession>
<protein>
    <recommendedName>
        <fullName evidence="4">Transcriptional regulator</fullName>
    </recommendedName>
</protein>
<dbReference type="eggNOG" id="ENOG502ZA8D">
    <property type="taxonomic scope" value="Bacteria"/>
</dbReference>
<organism evidence="2 3">
    <name type="scientific">Anditalea andensis</name>
    <dbReference type="NCBI Taxonomy" id="1048983"/>
    <lineage>
        <taxon>Bacteria</taxon>
        <taxon>Pseudomonadati</taxon>
        <taxon>Bacteroidota</taxon>
        <taxon>Cytophagia</taxon>
        <taxon>Cytophagales</taxon>
        <taxon>Cytophagaceae</taxon>
        <taxon>Anditalea</taxon>
    </lineage>
</organism>
<dbReference type="RefSeq" id="WP_035072445.1">
    <property type="nucleotide sequence ID" value="NZ_JMIH01000015.1"/>
</dbReference>
<reference evidence="2 3" key="1">
    <citation type="submission" date="2014-04" db="EMBL/GenBank/DDBJ databases">
        <title>Characterization and application of a salt tolerant electro-active bacterium.</title>
        <authorList>
            <person name="Yang L."/>
            <person name="Wei S."/>
            <person name="Tay Q.X.M."/>
        </authorList>
    </citation>
    <scope>NUCLEOTIDE SEQUENCE [LARGE SCALE GENOMIC DNA]</scope>
    <source>
        <strain evidence="2 3">LY1</strain>
    </source>
</reference>
<evidence type="ECO:0000256" key="1">
    <source>
        <dbReference type="SAM" id="SignalP"/>
    </source>
</evidence>
<feature type="chain" id="PRO_5001697820" description="Transcriptional regulator" evidence="1">
    <location>
        <begin position="21"/>
        <end position="525"/>
    </location>
</feature>
<feature type="signal peptide" evidence="1">
    <location>
        <begin position="1"/>
        <end position="20"/>
    </location>
</feature>